<reference evidence="1 3" key="1">
    <citation type="submission" date="2017-04" db="EMBL/GenBank/DDBJ databases">
        <title>Accumulation and expression of multiple antibiotic resistance genes in Arcobacter cryaerophilus that thrives in sewage.</title>
        <authorList>
            <person name="Millar J.A."/>
            <person name="Raghavan R."/>
        </authorList>
    </citation>
    <scope>NUCLEOTIDE SEQUENCE [LARGE SCALE GENOMIC DNA]</scope>
    <source>
        <strain evidence="1 3">AZT-1</strain>
    </source>
</reference>
<dbReference type="EMBL" id="NXGH01000011">
    <property type="protein sequence ID" value="PRM89958.1"/>
    <property type="molecule type" value="Genomic_DNA"/>
</dbReference>
<dbReference type="RefSeq" id="WP_081560974.1">
    <property type="nucleotide sequence ID" value="NZ_JAMXDL010000003.1"/>
</dbReference>
<dbReference type="EMBL" id="LNTC01000172">
    <property type="protein sequence ID" value="OQR40860.1"/>
    <property type="molecule type" value="Genomic_DNA"/>
</dbReference>
<accession>A0A1V9V9T3</accession>
<evidence type="ECO:0000313" key="1">
    <source>
        <dbReference type="EMBL" id="OQR40860.1"/>
    </source>
</evidence>
<dbReference type="Proteomes" id="UP000192599">
    <property type="component" value="Unassembled WGS sequence"/>
</dbReference>
<evidence type="ECO:0000313" key="3">
    <source>
        <dbReference type="Proteomes" id="UP000192599"/>
    </source>
</evidence>
<evidence type="ECO:0000313" key="2">
    <source>
        <dbReference type="EMBL" id="PRM89958.1"/>
    </source>
</evidence>
<gene>
    <name evidence="1" type="ORF">AS859_09165</name>
    <name evidence="2" type="ORF">CJ671_04960</name>
</gene>
<sequence>MKINKNSVLLNQDIYLNASQVSKGVKYTSKDGNKEKSDDMGIAPRLSTKINATYEDEQKDKTQETTLNHGAIFIKDEIVKLEDNKAKKSEYKNLEKFDNIDYKEFSKEKLSLFSGSLLTTQANIAQDKVLRLT</sequence>
<evidence type="ECO:0000313" key="4">
    <source>
        <dbReference type="Proteomes" id="UP000238649"/>
    </source>
</evidence>
<comment type="caution">
    <text evidence="1">The sequence shown here is derived from an EMBL/GenBank/DDBJ whole genome shotgun (WGS) entry which is preliminary data.</text>
</comment>
<proteinExistence type="predicted"/>
<dbReference type="Proteomes" id="UP000238649">
    <property type="component" value="Unassembled WGS sequence"/>
</dbReference>
<name>A0A1V9V9T3_9BACT</name>
<protein>
    <submittedName>
        <fullName evidence="1">Uncharacterized protein</fullName>
    </submittedName>
</protein>
<dbReference type="AlphaFoldDB" id="A0A1V9V9T3"/>
<organism evidence="1 3">
    <name type="scientific">Aliarcobacter cryaerophilus</name>
    <dbReference type="NCBI Taxonomy" id="28198"/>
    <lineage>
        <taxon>Bacteria</taxon>
        <taxon>Pseudomonadati</taxon>
        <taxon>Campylobacterota</taxon>
        <taxon>Epsilonproteobacteria</taxon>
        <taxon>Campylobacterales</taxon>
        <taxon>Arcobacteraceae</taxon>
        <taxon>Aliarcobacter</taxon>
    </lineage>
</organism>
<reference evidence="2 4" key="2">
    <citation type="submission" date="2017-09" db="EMBL/GenBank/DDBJ databases">
        <title>Reassesment of A. cryaerophilus.</title>
        <authorList>
            <person name="Perez-Cataluna A."/>
            <person name="Collado L."/>
            <person name="Salgado O."/>
            <person name="Lefinanco V."/>
            <person name="Figueras M.J."/>
        </authorList>
    </citation>
    <scope>NUCLEOTIDE SEQUENCE [LARGE SCALE GENOMIC DNA]</scope>
    <source>
        <strain evidence="2 4">LMG 9871</strain>
    </source>
</reference>